<organism evidence="2 3">
    <name type="scientific">Caballeronia hypogeia</name>
    <dbReference type="NCBI Taxonomy" id="1777140"/>
    <lineage>
        <taxon>Bacteria</taxon>
        <taxon>Pseudomonadati</taxon>
        <taxon>Pseudomonadota</taxon>
        <taxon>Betaproteobacteria</taxon>
        <taxon>Burkholderiales</taxon>
        <taxon>Burkholderiaceae</taxon>
        <taxon>Caballeronia</taxon>
    </lineage>
</organism>
<name>A0A158D1J9_9BURK</name>
<dbReference type="Proteomes" id="UP000054851">
    <property type="component" value="Unassembled WGS sequence"/>
</dbReference>
<evidence type="ECO:0000313" key="3">
    <source>
        <dbReference type="Proteomes" id="UP000054851"/>
    </source>
</evidence>
<feature type="compositionally biased region" description="Polar residues" evidence="1">
    <location>
        <begin position="36"/>
        <end position="45"/>
    </location>
</feature>
<comment type="caution">
    <text evidence="2">The sequence shown here is derived from an EMBL/GenBank/DDBJ whole genome shotgun (WGS) entry which is preliminary data.</text>
</comment>
<dbReference type="OrthoDB" id="9035309at2"/>
<keyword evidence="3" id="KW-1185">Reference proteome</keyword>
<reference evidence="2" key="1">
    <citation type="submission" date="2016-01" db="EMBL/GenBank/DDBJ databases">
        <authorList>
            <person name="Peeters C."/>
        </authorList>
    </citation>
    <scope>NUCLEOTIDE SEQUENCE</scope>
    <source>
        <strain evidence="2">LMG 29322</strain>
    </source>
</reference>
<accession>A0A158D1J9</accession>
<dbReference type="EMBL" id="FCOA02000032">
    <property type="protein sequence ID" value="SAK88535.1"/>
    <property type="molecule type" value="Genomic_DNA"/>
</dbReference>
<evidence type="ECO:0000313" key="2">
    <source>
        <dbReference type="EMBL" id="SAK88535.1"/>
    </source>
</evidence>
<gene>
    <name evidence="2" type="ORF">AWB79_06311</name>
</gene>
<feature type="region of interest" description="Disordered" evidence="1">
    <location>
        <begin position="16"/>
        <end position="45"/>
    </location>
</feature>
<dbReference type="AlphaFoldDB" id="A0A158D1J9"/>
<evidence type="ECO:0000256" key="1">
    <source>
        <dbReference type="SAM" id="MobiDB-lite"/>
    </source>
</evidence>
<sequence length="72" mass="7943">MDIVVKMALDSSLRRGETSEVQQRGEDADEFIWTRPPTNRGTGSGVTVTLWDEVAPARPLTLPTLTDDPSEE</sequence>
<protein>
    <submittedName>
        <fullName evidence="2">Uncharacterized protein</fullName>
    </submittedName>
</protein>
<proteinExistence type="predicted"/>
<feature type="compositionally biased region" description="Basic and acidic residues" evidence="1">
    <location>
        <begin position="16"/>
        <end position="26"/>
    </location>
</feature>